<feature type="transmembrane region" description="Helical" evidence="7">
    <location>
        <begin position="94"/>
        <end position="116"/>
    </location>
</feature>
<evidence type="ECO:0000313" key="8">
    <source>
        <dbReference type="EMBL" id="KAK4399322.1"/>
    </source>
</evidence>
<organism evidence="8 9">
    <name type="scientific">Sesamum angolense</name>
    <dbReference type="NCBI Taxonomy" id="2727404"/>
    <lineage>
        <taxon>Eukaryota</taxon>
        <taxon>Viridiplantae</taxon>
        <taxon>Streptophyta</taxon>
        <taxon>Embryophyta</taxon>
        <taxon>Tracheophyta</taxon>
        <taxon>Spermatophyta</taxon>
        <taxon>Magnoliopsida</taxon>
        <taxon>eudicotyledons</taxon>
        <taxon>Gunneridae</taxon>
        <taxon>Pentapetalae</taxon>
        <taxon>asterids</taxon>
        <taxon>lamiids</taxon>
        <taxon>Lamiales</taxon>
        <taxon>Pedaliaceae</taxon>
        <taxon>Sesamum</taxon>
    </lineage>
</organism>
<evidence type="ECO:0000313" key="9">
    <source>
        <dbReference type="Proteomes" id="UP001289374"/>
    </source>
</evidence>
<dbReference type="GO" id="GO:0016020">
    <property type="term" value="C:membrane"/>
    <property type="evidence" value="ECO:0007669"/>
    <property type="project" value="UniProtKB-SubCell"/>
</dbReference>
<evidence type="ECO:0000256" key="1">
    <source>
        <dbReference type="ARBA" id="ARBA00004141"/>
    </source>
</evidence>
<feature type="transmembrane region" description="Helical" evidence="7">
    <location>
        <begin position="195"/>
        <end position="212"/>
    </location>
</feature>
<feature type="transmembrane region" description="Helical" evidence="7">
    <location>
        <begin position="251"/>
        <end position="276"/>
    </location>
</feature>
<reference evidence="8" key="1">
    <citation type="submission" date="2020-06" db="EMBL/GenBank/DDBJ databases">
        <authorList>
            <person name="Li T."/>
            <person name="Hu X."/>
            <person name="Zhang T."/>
            <person name="Song X."/>
            <person name="Zhang H."/>
            <person name="Dai N."/>
            <person name="Sheng W."/>
            <person name="Hou X."/>
            <person name="Wei L."/>
        </authorList>
    </citation>
    <scope>NUCLEOTIDE SEQUENCE</scope>
    <source>
        <strain evidence="8">K16</strain>
        <tissue evidence="8">Leaf</tissue>
    </source>
</reference>
<feature type="transmembrane region" description="Helical" evidence="7">
    <location>
        <begin position="288"/>
        <end position="308"/>
    </location>
</feature>
<dbReference type="AlphaFoldDB" id="A0AAE1WTG7"/>
<feature type="transmembrane region" description="Helical" evidence="7">
    <location>
        <begin position="351"/>
        <end position="368"/>
    </location>
</feature>
<keyword evidence="3 7" id="KW-0813">Transport</keyword>
<dbReference type="PANTHER" id="PTHR31376">
    <property type="entry name" value="OS09G0467300 PROTEIN-RELATED"/>
    <property type="match status" value="1"/>
</dbReference>
<gene>
    <name evidence="8" type="ORF">Sango_1407700</name>
</gene>
<comment type="caution">
    <text evidence="8">The sequence shown here is derived from an EMBL/GenBank/DDBJ whole genome shotgun (WGS) entry which is preliminary data.</text>
</comment>
<feature type="transmembrane region" description="Helical" evidence="7">
    <location>
        <begin position="328"/>
        <end position="344"/>
    </location>
</feature>
<comment type="subcellular location">
    <subcellularLocation>
        <location evidence="1 7">Membrane</location>
        <topology evidence="1 7">Multi-pass membrane protein</topology>
    </subcellularLocation>
</comment>
<dbReference type="PANTHER" id="PTHR31376:SF17">
    <property type="entry name" value="PURINE PERMEASE 21-RELATED"/>
    <property type="match status" value="1"/>
</dbReference>
<comment type="caution">
    <text evidence="7">Lacks conserved residue(s) required for the propagation of feature annotation.</text>
</comment>
<accession>A0AAE1WTG7</accession>
<sequence length="583" mass="65422">MLGSDRTEANILYVSLCKKRYISSTSTSPGPDLFIAFIIVLIAMGEAQQLPLSTDVNGVKDDQEVEKLQENYGEIKRTSSFLSLRRQYKWWLQMVIYAFFVLAGQSVGTLLGRFYFDNGGNSQWMGTLVQVVGFPVLVPFQCIGTAKHNDTGTNTTKRFPWILASINVSIGIFLAADCMLYTIGLQYLPVTTYNLIGASQLGFNAVFSYFLNRQKFTPYIVNSVVLLTISSVLLVFQTDPGDSNKTTKNKYVIGFLCTLAASAGYALMLSLTQLAFHKVIKKETLRAVIDMTIYQSAVASVIIVIGLFASGEWRTLNREMEEYKLGKVSILGLPVAPVLAVILLHDELTGLKTVAMLLAMWGFVSYMYQHYLDDLKMKEKRRSSDERVSEVAITLLWKRWEKQIYGSPCAVCWIPNPRSFSLRCSKKQSNYPANKPVYEFSPASSIHLFWHCSCMLYAVGLMYLPVSTFSLFCSSQLGFYVFVSYFLNSQKLTPLILNSIVLLTLSTVLLVLQPDSSTGAAIEGKYALVFICTLSGAAGYAFLLSVEQLACCKVLKWQTMKEILNVRFYESMVKTVSKRRKQR</sequence>
<keyword evidence="5 7" id="KW-1133">Transmembrane helix</keyword>
<feature type="transmembrane region" description="Helical" evidence="7">
    <location>
        <begin position="495"/>
        <end position="514"/>
    </location>
</feature>
<evidence type="ECO:0000256" key="5">
    <source>
        <dbReference type="ARBA" id="ARBA00022989"/>
    </source>
</evidence>
<dbReference type="SUPFAM" id="SSF103481">
    <property type="entry name" value="Multidrug resistance efflux transporter EmrE"/>
    <property type="match status" value="2"/>
</dbReference>
<name>A0AAE1WTG7_9LAMI</name>
<keyword evidence="4 7" id="KW-0812">Transmembrane</keyword>
<dbReference type="Proteomes" id="UP001289374">
    <property type="component" value="Unassembled WGS sequence"/>
</dbReference>
<dbReference type="EMBL" id="JACGWL010000007">
    <property type="protein sequence ID" value="KAK4399322.1"/>
    <property type="molecule type" value="Genomic_DNA"/>
</dbReference>
<feature type="transmembrane region" description="Helical" evidence="7">
    <location>
        <begin position="219"/>
        <end position="236"/>
    </location>
</feature>
<dbReference type="InterPro" id="IPR030182">
    <property type="entry name" value="PUP_plant"/>
</dbReference>
<dbReference type="GO" id="GO:0005345">
    <property type="term" value="F:purine nucleobase transmembrane transporter activity"/>
    <property type="evidence" value="ECO:0007669"/>
    <property type="project" value="UniProtKB-UniRule"/>
</dbReference>
<comment type="similarity">
    <text evidence="2 7">Belongs to the purine permeases (TC 2.A.7.14) family.</text>
</comment>
<dbReference type="Pfam" id="PF16913">
    <property type="entry name" value="PUNUT"/>
    <property type="match status" value="2"/>
</dbReference>
<evidence type="ECO:0000256" key="3">
    <source>
        <dbReference type="ARBA" id="ARBA00022448"/>
    </source>
</evidence>
<reference evidence="8" key="2">
    <citation type="journal article" date="2024" name="Plant">
        <title>Genomic evolution and insights into agronomic trait innovations of Sesamum species.</title>
        <authorList>
            <person name="Miao H."/>
            <person name="Wang L."/>
            <person name="Qu L."/>
            <person name="Liu H."/>
            <person name="Sun Y."/>
            <person name="Le M."/>
            <person name="Wang Q."/>
            <person name="Wei S."/>
            <person name="Zheng Y."/>
            <person name="Lin W."/>
            <person name="Duan Y."/>
            <person name="Cao H."/>
            <person name="Xiong S."/>
            <person name="Wang X."/>
            <person name="Wei L."/>
            <person name="Li C."/>
            <person name="Ma Q."/>
            <person name="Ju M."/>
            <person name="Zhao R."/>
            <person name="Li G."/>
            <person name="Mu C."/>
            <person name="Tian Q."/>
            <person name="Mei H."/>
            <person name="Zhang T."/>
            <person name="Gao T."/>
            <person name="Zhang H."/>
        </authorList>
    </citation>
    <scope>NUCLEOTIDE SEQUENCE</scope>
    <source>
        <strain evidence="8">K16</strain>
    </source>
</reference>
<evidence type="ECO:0000256" key="7">
    <source>
        <dbReference type="RuleBase" id="RU368015"/>
    </source>
</evidence>
<feature type="transmembrane region" description="Helical" evidence="7">
    <location>
        <begin position="161"/>
        <end position="183"/>
    </location>
</feature>
<proteinExistence type="inferred from homology"/>
<evidence type="ECO:0000256" key="2">
    <source>
        <dbReference type="ARBA" id="ARBA00006213"/>
    </source>
</evidence>
<evidence type="ECO:0000256" key="6">
    <source>
        <dbReference type="ARBA" id="ARBA00023136"/>
    </source>
</evidence>
<dbReference type="InterPro" id="IPR037185">
    <property type="entry name" value="EmrE-like"/>
</dbReference>
<evidence type="ECO:0000256" key="4">
    <source>
        <dbReference type="ARBA" id="ARBA00022692"/>
    </source>
</evidence>
<keyword evidence="9" id="KW-1185">Reference proteome</keyword>
<feature type="transmembrane region" description="Helical" evidence="7">
    <location>
        <begin position="526"/>
        <end position="546"/>
    </location>
</feature>
<feature type="transmembrane region" description="Helical" evidence="7">
    <location>
        <begin position="122"/>
        <end position="140"/>
    </location>
</feature>
<feature type="transmembrane region" description="Helical" evidence="7">
    <location>
        <begin position="455"/>
        <end position="483"/>
    </location>
</feature>
<keyword evidence="6 7" id="KW-0472">Membrane</keyword>
<protein>
    <recommendedName>
        <fullName evidence="7">Probable purine permease</fullName>
    </recommendedName>
</protein>
<dbReference type="GO" id="GO:0015211">
    <property type="term" value="F:purine nucleoside transmembrane transporter activity"/>
    <property type="evidence" value="ECO:0007669"/>
    <property type="project" value="UniProtKB-UniRule"/>
</dbReference>